<dbReference type="EMBL" id="JAGIOP010000003">
    <property type="protein sequence ID" value="MBP2456267.1"/>
    <property type="molecule type" value="Genomic_DNA"/>
</dbReference>
<keyword evidence="3" id="KW-1185">Reference proteome</keyword>
<proteinExistence type="predicted"/>
<dbReference type="RefSeq" id="WP_209923905.1">
    <property type="nucleotide sequence ID" value="NZ_JAGIOP010000003.1"/>
</dbReference>
<evidence type="ECO:0000313" key="2">
    <source>
        <dbReference type="EMBL" id="MBP2456267.1"/>
    </source>
</evidence>
<reference evidence="2 3" key="1">
    <citation type="submission" date="2021-03" db="EMBL/GenBank/DDBJ databases">
        <title>Sequencing the genomes of 1000 actinobacteria strains.</title>
        <authorList>
            <person name="Klenk H.-P."/>
        </authorList>
    </citation>
    <scope>NUCLEOTIDE SEQUENCE [LARGE SCALE GENOMIC DNA]</scope>
    <source>
        <strain evidence="2 3">DSM 46713</strain>
    </source>
</reference>
<gene>
    <name evidence="2" type="ORF">JOF57_006243</name>
</gene>
<evidence type="ECO:0000256" key="1">
    <source>
        <dbReference type="SAM" id="Phobius"/>
    </source>
</evidence>
<comment type="caution">
    <text evidence="2">The sequence shown here is derived from an EMBL/GenBank/DDBJ whole genome shotgun (WGS) entry which is preliminary data.</text>
</comment>
<keyword evidence="1" id="KW-1133">Transmembrane helix</keyword>
<keyword evidence="1" id="KW-0812">Transmembrane</keyword>
<organism evidence="2 3">
    <name type="scientific">Mycolicibacterium lutetiense</name>
    <dbReference type="NCBI Taxonomy" id="1641992"/>
    <lineage>
        <taxon>Bacteria</taxon>
        <taxon>Bacillati</taxon>
        <taxon>Actinomycetota</taxon>
        <taxon>Actinomycetes</taxon>
        <taxon>Mycobacteriales</taxon>
        <taxon>Mycobacteriaceae</taxon>
        <taxon>Mycolicibacterium</taxon>
    </lineage>
</organism>
<sequence>MPNPISITPSTNHPGRRMGVVAPVAAVGVAAGIAGYAAAATSTLPTPLNGRRTRYGGSGVRASRLRGLIRVAPPRPSRWPR</sequence>
<name>A0ABS5A3I6_9MYCO</name>
<feature type="transmembrane region" description="Helical" evidence="1">
    <location>
        <begin position="20"/>
        <end position="44"/>
    </location>
</feature>
<accession>A0ABS5A3I6</accession>
<evidence type="ECO:0000313" key="3">
    <source>
        <dbReference type="Proteomes" id="UP000694460"/>
    </source>
</evidence>
<protein>
    <submittedName>
        <fullName evidence="2">Uncharacterized protein</fullName>
    </submittedName>
</protein>
<keyword evidence="1" id="KW-0472">Membrane</keyword>
<dbReference type="Proteomes" id="UP000694460">
    <property type="component" value="Unassembled WGS sequence"/>
</dbReference>